<dbReference type="RefSeq" id="WP_121874018.1">
    <property type="nucleotide sequence ID" value="NZ_CP039710.1"/>
</dbReference>
<proteinExistence type="predicted"/>
<dbReference type="Proteomes" id="UP000641910">
    <property type="component" value="Unassembled WGS sequence"/>
</dbReference>
<keyword evidence="1" id="KW-0472">Membrane</keyword>
<accession>A0ABS0QE62</accession>
<feature type="transmembrane region" description="Helical" evidence="1">
    <location>
        <begin position="105"/>
        <end position="126"/>
    </location>
</feature>
<evidence type="ECO:0000313" key="2">
    <source>
        <dbReference type="EMBL" id="MBH8587554.1"/>
    </source>
</evidence>
<dbReference type="EMBL" id="JAECVU010000001">
    <property type="protein sequence ID" value="MBH8587554.1"/>
    <property type="molecule type" value="Genomic_DNA"/>
</dbReference>
<dbReference type="NCBIfam" id="TIGR04086">
    <property type="entry name" value="TIGR04086_membr"/>
    <property type="match status" value="1"/>
</dbReference>
<protein>
    <submittedName>
        <fullName evidence="2">TIGR04086 family membrane protein</fullName>
    </submittedName>
</protein>
<dbReference type="InterPro" id="IPR023804">
    <property type="entry name" value="DUF3792_TM"/>
</dbReference>
<organism evidence="2 3">
    <name type="scientific">Thermoactinomyces vulgaris</name>
    <dbReference type="NCBI Taxonomy" id="2026"/>
    <lineage>
        <taxon>Bacteria</taxon>
        <taxon>Bacillati</taxon>
        <taxon>Bacillota</taxon>
        <taxon>Bacilli</taxon>
        <taxon>Bacillales</taxon>
        <taxon>Thermoactinomycetaceae</taxon>
        <taxon>Thermoactinomyces</taxon>
    </lineage>
</organism>
<sequence length="131" mass="14209">MKEAFFDSAKKGVRSPWLIGQCVIWGIVLLGSLMVTLFLQYSTLSSHRLPMIAYVLNFAALLSGGFVTARKSEHRGWMAGGIQGIIYALIILLIAFLAFDSLTSIHPLWLSLFSFGGGALGGVMGVQTKKD</sequence>
<gene>
    <name evidence="2" type="ORF">I8U22_01795</name>
</gene>
<feature type="transmembrane region" description="Helical" evidence="1">
    <location>
        <begin position="76"/>
        <end position="99"/>
    </location>
</feature>
<evidence type="ECO:0000313" key="3">
    <source>
        <dbReference type="Proteomes" id="UP000641910"/>
    </source>
</evidence>
<keyword evidence="1" id="KW-1133">Transmembrane helix</keyword>
<feature type="transmembrane region" description="Helical" evidence="1">
    <location>
        <begin position="51"/>
        <end position="69"/>
    </location>
</feature>
<feature type="transmembrane region" description="Helical" evidence="1">
    <location>
        <begin position="18"/>
        <end position="39"/>
    </location>
</feature>
<reference evidence="2 3" key="1">
    <citation type="submission" date="2020-12" db="EMBL/GenBank/DDBJ databases">
        <title>WGS of Thermoactinomyces spp.</title>
        <authorList>
            <person name="Cheng K."/>
        </authorList>
    </citation>
    <scope>NUCLEOTIDE SEQUENCE [LARGE SCALE GENOMIC DNA]</scope>
    <source>
        <strain evidence="3">CICC 10650\ACCC 41061</strain>
    </source>
</reference>
<comment type="caution">
    <text evidence="2">The sequence shown here is derived from an EMBL/GenBank/DDBJ whole genome shotgun (WGS) entry which is preliminary data.</text>
</comment>
<evidence type="ECO:0000256" key="1">
    <source>
        <dbReference type="SAM" id="Phobius"/>
    </source>
</evidence>
<dbReference type="Pfam" id="PF12670">
    <property type="entry name" value="DUF3792"/>
    <property type="match status" value="1"/>
</dbReference>
<keyword evidence="3" id="KW-1185">Reference proteome</keyword>
<name>A0ABS0QE62_THEVU</name>
<keyword evidence="1" id="KW-0812">Transmembrane</keyword>